<sequence length="589" mass="66470">MNLFQQTGFFFTWFNKVFGSFWQVRPGISLVVIFAAVVARICRLLAFVLPLKVILLASSEGVPRYFRHLIDPADKMGWIIGLSIAAFAFYALVLVLDALSERLAALGGSEAMSEANEINIIVGQEDRVKSYYAICCRIWSNTLFAMIGLSALALLNVSLFVTLLALIAAEYLLSAWVVKGLDKIVISGFAKFVRDGLGRYLNILITINFLIGFLVILMPFVVLGGSNVLIAIISIIAIRHILNALSSIVSDCVRLVMAKDRIDPLVFRHVQVRNKEIRDFVSLKRLLCKGFREQWISRRISSFVSDSESITIKWLDPSVRDISIFSVRTSEKFTNGSDCLQLQVFGSRWRHFLANERFLFDKVARSDLLAPELIATFEEEGFPCQMLDFGKGVDIPKSKWKAADHLILQKHWSCAPPKNLVIAYTASHPLLHQRVTVDLVKRIELAADSCVEIELLAKFIEELPRIRKIVKNLPMYIHNPDFQPANVVMSSEKEGYLVMNWGRWTLEPIGVKLPTKVNDEDVIQMLQNIKQARSDIPGEFGIEHIRLASQVSQLENLIIRQKYKAALKNISTILKSPVINEEYSLAETA</sequence>
<proteinExistence type="predicted"/>
<feature type="transmembrane region" description="Helical" evidence="1">
    <location>
        <begin position="29"/>
        <end position="55"/>
    </location>
</feature>
<keyword evidence="1" id="KW-1133">Transmembrane helix</keyword>
<dbReference type="Proteomes" id="UP000535937">
    <property type="component" value="Unassembled WGS sequence"/>
</dbReference>
<name>A0A7W4WFB2_9GAMM</name>
<evidence type="ECO:0000313" key="3">
    <source>
        <dbReference type="Proteomes" id="UP000535937"/>
    </source>
</evidence>
<evidence type="ECO:0000313" key="2">
    <source>
        <dbReference type="EMBL" id="MBB3063184.1"/>
    </source>
</evidence>
<reference evidence="2 3" key="1">
    <citation type="submission" date="2020-08" db="EMBL/GenBank/DDBJ databases">
        <title>Genomic Encyclopedia of Type Strains, Phase III (KMG-III): the genomes of soil and plant-associated and newly described type strains.</title>
        <authorList>
            <person name="Whitman W."/>
        </authorList>
    </citation>
    <scope>NUCLEOTIDE SEQUENCE [LARGE SCALE GENOMIC DNA]</scope>
    <source>
        <strain evidence="2 3">CECT 8799</strain>
    </source>
</reference>
<feature type="transmembrane region" description="Helical" evidence="1">
    <location>
        <begin position="228"/>
        <end position="249"/>
    </location>
</feature>
<dbReference type="EMBL" id="JACHWZ010000026">
    <property type="protein sequence ID" value="MBB3063184.1"/>
    <property type="molecule type" value="Genomic_DNA"/>
</dbReference>
<comment type="caution">
    <text evidence="2">The sequence shown here is derived from an EMBL/GenBank/DDBJ whole genome shotgun (WGS) entry which is preliminary data.</text>
</comment>
<keyword evidence="1" id="KW-0472">Membrane</keyword>
<keyword evidence="3" id="KW-1185">Reference proteome</keyword>
<accession>A0A7W4WFB2</accession>
<gene>
    <name evidence="2" type="ORF">FHS09_004037</name>
</gene>
<feature type="transmembrane region" description="Helical" evidence="1">
    <location>
        <begin position="76"/>
        <end position="96"/>
    </location>
</feature>
<dbReference type="AlphaFoldDB" id="A0A7W4WFB2"/>
<dbReference type="RefSeq" id="WP_183463132.1">
    <property type="nucleotide sequence ID" value="NZ_JACHWZ010000026.1"/>
</dbReference>
<feature type="transmembrane region" description="Helical" evidence="1">
    <location>
        <begin position="147"/>
        <end position="173"/>
    </location>
</feature>
<evidence type="ECO:0000256" key="1">
    <source>
        <dbReference type="SAM" id="Phobius"/>
    </source>
</evidence>
<feature type="transmembrane region" description="Helical" evidence="1">
    <location>
        <begin position="200"/>
        <end position="222"/>
    </location>
</feature>
<organism evidence="2 3">
    <name type="scientific">Microbulbifer rhizosphaerae</name>
    <dbReference type="NCBI Taxonomy" id="1562603"/>
    <lineage>
        <taxon>Bacteria</taxon>
        <taxon>Pseudomonadati</taxon>
        <taxon>Pseudomonadota</taxon>
        <taxon>Gammaproteobacteria</taxon>
        <taxon>Cellvibrionales</taxon>
        <taxon>Microbulbiferaceae</taxon>
        <taxon>Microbulbifer</taxon>
    </lineage>
</organism>
<keyword evidence="1" id="KW-0812">Transmembrane</keyword>
<protein>
    <submittedName>
        <fullName evidence="2">Uncharacterized protein</fullName>
    </submittedName>
</protein>